<organism evidence="2 3">
    <name type="scientific">Streptomyces marokkonensis</name>
    <dbReference type="NCBI Taxonomy" id="324855"/>
    <lineage>
        <taxon>Bacteria</taxon>
        <taxon>Bacillati</taxon>
        <taxon>Actinomycetota</taxon>
        <taxon>Actinomycetes</taxon>
        <taxon>Kitasatosporales</taxon>
        <taxon>Streptomycetaceae</taxon>
        <taxon>Streptomyces</taxon>
    </lineage>
</organism>
<accession>A0ABP7R8P1</accession>
<dbReference type="Proteomes" id="UP001500034">
    <property type="component" value="Unassembled WGS sequence"/>
</dbReference>
<comment type="caution">
    <text evidence="2">The sequence shown here is derived from an EMBL/GenBank/DDBJ whole genome shotgun (WGS) entry which is preliminary data.</text>
</comment>
<evidence type="ECO:0000313" key="3">
    <source>
        <dbReference type="Proteomes" id="UP001500034"/>
    </source>
</evidence>
<keyword evidence="3" id="KW-1185">Reference proteome</keyword>
<evidence type="ECO:0000256" key="1">
    <source>
        <dbReference type="SAM" id="MobiDB-lite"/>
    </source>
</evidence>
<feature type="region of interest" description="Disordered" evidence="1">
    <location>
        <begin position="1"/>
        <end position="27"/>
    </location>
</feature>
<gene>
    <name evidence="2" type="ORF">GCM10022384_46450</name>
</gene>
<protein>
    <submittedName>
        <fullName evidence="2">Uncharacterized protein</fullName>
    </submittedName>
</protein>
<evidence type="ECO:0000313" key="2">
    <source>
        <dbReference type="EMBL" id="GAA3993525.1"/>
    </source>
</evidence>
<proteinExistence type="predicted"/>
<dbReference type="EMBL" id="BAABCQ010000101">
    <property type="protein sequence ID" value="GAA3993525.1"/>
    <property type="molecule type" value="Genomic_DNA"/>
</dbReference>
<feature type="compositionally biased region" description="Basic residues" evidence="1">
    <location>
        <begin position="1"/>
        <end position="13"/>
    </location>
</feature>
<name>A0ABP7R8P1_9ACTN</name>
<sequence length="64" mass="7158">MTITRVTHRHGRARDRGQVAGRAHAEHRRDGRLFGSIGAWHLRVTHRSGLAGARPVSSNLELVR</sequence>
<reference evidence="3" key="1">
    <citation type="journal article" date="2019" name="Int. J. Syst. Evol. Microbiol.">
        <title>The Global Catalogue of Microorganisms (GCM) 10K type strain sequencing project: providing services to taxonomists for standard genome sequencing and annotation.</title>
        <authorList>
            <consortium name="The Broad Institute Genomics Platform"/>
            <consortium name="The Broad Institute Genome Sequencing Center for Infectious Disease"/>
            <person name="Wu L."/>
            <person name="Ma J."/>
        </authorList>
    </citation>
    <scope>NUCLEOTIDE SEQUENCE [LARGE SCALE GENOMIC DNA]</scope>
    <source>
        <strain evidence="3">JCM 17027</strain>
    </source>
</reference>